<dbReference type="PANTHER" id="PTHR48249">
    <property type="entry name" value="MEDIATOR OF RNA POLYMERASE II TRANSCRIPTION SUBUNIT 13"/>
    <property type="match status" value="1"/>
</dbReference>
<evidence type="ECO:0000259" key="13">
    <source>
        <dbReference type="Pfam" id="PF06333"/>
    </source>
</evidence>
<evidence type="ECO:0000256" key="6">
    <source>
        <dbReference type="ARBA" id="ARBA00023159"/>
    </source>
</evidence>
<organism evidence="16 17">
    <name type="scientific">Lophium mytilinum</name>
    <dbReference type="NCBI Taxonomy" id="390894"/>
    <lineage>
        <taxon>Eukaryota</taxon>
        <taxon>Fungi</taxon>
        <taxon>Dikarya</taxon>
        <taxon>Ascomycota</taxon>
        <taxon>Pezizomycotina</taxon>
        <taxon>Dothideomycetes</taxon>
        <taxon>Pleosporomycetidae</taxon>
        <taxon>Mytilinidiales</taxon>
        <taxon>Mytilinidiaceae</taxon>
        <taxon>Lophium</taxon>
    </lineage>
</organism>
<keyword evidence="4 11" id="KW-0678">Repressor</keyword>
<name>A0A6A6QQP7_9PEZI</name>
<evidence type="ECO:0000256" key="10">
    <source>
        <dbReference type="ARBA" id="ARBA00032008"/>
    </source>
</evidence>
<comment type="subcellular location">
    <subcellularLocation>
        <location evidence="1 11">Nucleus</location>
    </subcellularLocation>
</comment>
<dbReference type="GO" id="GO:0016592">
    <property type="term" value="C:mediator complex"/>
    <property type="evidence" value="ECO:0007669"/>
    <property type="project" value="InterPro"/>
</dbReference>
<evidence type="ECO:0000256" key="8">
    <source>
        <dbReference type="ARBA" id="ARBA00023242"/>
    </source>
</evidence>
<protein>
    <recommendedName>
        <fullName evidence="3 11">Mediator of RNA polymerase II transcription subunit 13</fullName>
    </recommendedName>
    <alternativeName>
        <fullName evidence="10 11">Mediator complex subunit 13</fullName>
    </alternativeName>
</protein>
<feature type="compositionally biased region" description="Acidic residues" evidence="12">
    <location>
        <begin position="572"/>
        <end position="582"/>
    </location>
</feature>
<evidence type="ECO:0000256" key="9">
    <source>
        <dbReference type="ARBA" id="ARBA00025661"/>
    </source>
</evidence>
<keyword evidence="8 11" id="KW-0539">Nucleus</keyword>
<feature type="compositionally biased region" description="Basic and acidic residues" evidence="12">
    <location>
        <begin position="434"/>
        <end position="458"/>
    </location>
</feature>
<feature type="domain" description="MID" evidence="15">
    <location>
        <begin position="1109"/>
        <end position="1285"/>
    </location>
</feature>
<sequence>MEFVKTCNTNVQAVGEFEAVAYQAFSIKRTANSPPSPSDEKTGLAADLGTVECTLRQARHLVLHDTARSWLWLFRPITPEKATQTPAAPPIVDGYAFHAEISGLVRAAELARAPARPSNPPTSATSTNAPPSALRSNQAGNLRATQANSQISLAFSGSGEPQQYDVYAVYELLMSSVVASISYSLARDHGMIPLNYRTFVSFSIAEPRAKSLESDFSDKPSWLTSVDVHWTSAGSLVISTSSKWRPDMHQLSSLGPPTSKVKPGSVVRTAPSGNLAVFLGLELSGLSNGDNENVREQRKRPRIKNEADDIHNWKTHAKSWLARKGLGSFVQDYGTKPWARIQIASDTIPSELDSPSLANQAYELLWPSGLCFSYDSSKQGWDPAASVRTPLGLEDHLTSQNSAEQGLDWFQTPESMGYQDPLDLAQQWFCNKPERDKAQEARRKAQQAEEEAQTKDDSNVLYPSSPLYSRTGAWGDLQPVSGVYPTPPDGVAPQGPVVSSAGDIPHISGPIGSMDGMLSQDSNPRSSDLPGTNDADGTGLLGMPGTSPKLSHPFDSQPELNFSSSLHGGNDDLFEDMDEDTFDGNGVTDADFNFFDEPDGDDFGDMDGVQGTNDDAQPEETSQQQAGESHDQKEDLKVEPASEPLAQVGNATDRHLDLRPGKRLQSDPNQPEYTESKPGEESTRVLAVDEPIIQSPEEEEHVPSPPLSPKLIIKKLLPRPDGMPNRVTSEGRHKTPVQRKGSIFDPLAFNTSMSLADSKYSGGRFHFPESEGGDASSLVSSKSQTPLSKRQKPTSQHFSVLLDLRGSLGRKGTIMEEELPIDEGDISDTSSGDLDSEPEIRSPKLDSLPIVPSWPTKRKWIADETATPLSVTSFADSKLGGDSSEHILGRPLLQTDQACLGGFEPSPWDWSLVSLPSPSERHSSVARADVAFPSPGLSPMPTTLSQIEISPSDEKVLLSGKDMIAVAQILTDQIVSSTLDILNDEGGFVSGSSFGRPLEGDALDPSKTVQDTVRQLFEKAVDCDVTKLVCVQDVFPDIPQAGKGHLPKAVPRRMNTYGQGDGNGSPGHLIYPVAPPHIRVRRSDALWDLLPTALSFWEPLGLAPTSGPKNIITYCVYPHSESLTARVETFLNNLGIVYEGCKLGTHVRSDAIEDFQGGLVPTRVTGPATKRTVLQALRETCRRLGEELSQSYLDMREKDDSSKIDAFVIYMVDPFAEPAALWELCSAFWALFGSYGQGAQANTPRPDLVLQIVPMKYIASFDAPVVLEPTTLMSLAREVYDRCPPSAVNSDKTPLSIFSAPSIQLEEALPRNIQFKLASDPPADLLRENSYMHLGYAISLDGAWITAAWTDSCGKSQAVVSYSSRGRPFNEIAREIWQTTIEILHSRRVTWRICIAKAGVMEREEIEAWILLASSPTQLNLFITLLTVDANPPLSLTPTLPTVPTAAPSRDPNASTPVSTPQPGVSPDQHGLTPAATPSDAIDPSADPDARLVDVTDETWGLILSHRLHNSHSTIDYRPALISGLIVKRGSGSTTPSSSPSSRGPLVINVNILWVGAVGGTRAATSPFPATPGASDGVSPGAGTERSSSSMSWTSTAQSRSTAENLLKEVLGQFRGLGLLARLRGVRGCRHGVVPWHVAVARRGAEGVGRCVD</sequence>
<evidence type="ECO:0000256" key="1">
    <source>
        <dbReference type="ARBA" id="ARBA00004123"/>
    </source>
</evidence>
<dbReference type="EMBL" id="MU004190">
    <property type="protein sequence ID" value="KAF2494486.1"/>
    <property type="molecule type" value="Genomic_DNA"/>
</dbReference>
<feature type="region of interest" description="Disordered" evidence="12">
    <location>
        <begin position="434"/>
        <end position="464"/>
    </location>
</feature>
<feature type="compositionally biased region" description="Polar residues" evidence="12">
    <location>
        <begin position="558"/>
        <end position="567"/>
    </location>
</feature>
<evidence type="ECO:0000256" key="5">
    <source>
        <dbReference type="ARBA" id="ARBA00023015"/>
    </source>
</evidence>
<feature type="compositionally biased region" description="Low complexity" evidence="12">
    <location>
        <begin position="1439"/>
        <end position="1449"/>
    </location>
</feature>
<dbReference type="Pfam" id="PF18296">
    <property type="entry name" value="MID_MedPIWI"/>
    <property type="match status" value="1"/>
</dbReference>
<feature type="compositionally biased region" description="Acidic residues" evidence="12">
    <location>
        <begin position="815"/>
        <end position="826"/>
    </location>
</feature>
<feature type="region of interest" description="Disordered" evidence="12">
    <location>
        <begin position="766"/>
        <end position="798"/>
    </location>
</feature>
<evidence type="ECO:0000313" key="16">
    <source>
        <dbReference type="EMBL" id="KAF2494486.1"/>
    </source>
</evidence>
<evidence type="ECO:0000256" key="11">
    <source>
        <dbReference type="RuleBase" id="RU364134"/>
    </source>
</evidence>
<evidence type="ECO:0000256" key="12">
    <source>
        <dbReference type="SAM" id="MobiDB-lite"/>
    </source>
</evidence>
<feature type="region of interest" description="Disordered" evidence="12">
    <location>
        <begin position="815"/>
        <end position="847"/>
    </location>
</feature>
<feature type="compositionally biased region" description="Polar residues" evidence="12">
    <location>
        <begin position="1452"/>
        <end position="1463"/>
    </location>
</feature>
<evidence type="ECO:0000256" key="2">
    <source>
        <dbReference type="ARBA" id="ARBA00009354"/>
    </source>
</evidence>
<evidence type="ECO:0000256" key="7">
    <source>
        <dbReference type="ARBA" id="ARBA00023163"/>
    </source>
</evidence>
<reference evidence="16" key="1">
    <citation type="journal article" date="2020" name="Stud. Mycol.">
        <title>101 Dothideomycetes genomes: a test case for predicting lifestyles and emergence of pathogens.</title>
        <authorList>
            <person name="Haridas S."/>
            <person name="Albert R."/>
            <person name="Binder M."/>
            <person name="Bloem J."/>
            <person name="Labutti K."/>
            <person name="Salamov A."/>
            <person name="Andreopoulos B."/>
            <person name="Baker S."/>
            <person name="Barry K."/>
            <person name="Bills G."/>
            <person name="Bluhm B."/>
            <person name="Cannon C."/>
            <person name="Castanera R."/>
            <person name="Culley D."/>
            <person name="Daum C."/>
            <person name="Ezra D."/>
            <person name="Gonzalez J."/>
            <person name="Henrissat B."/>
            <person name="Kuo A."/>
            <person name="Liang C."/>
            <person name="Lipzen A."/>
            <person name="Lutzoni F."/>
            <person name="Magnuson J."/>
            <person name="Mondo S."/>
            <person name="Nolan M."/>
            <person name="Ohm R."/>
            <person name="Pangilinan J."/>
            <person name="Park H.-J."/>
            <person name="Ramirez L."/>
            <person name="Alfaro M."/>
            <person name="Sun H."/>
            <person name="Tritt A."/>
            <person name="Yoshinaga Y."/>
            <person name="Zwiers L.-H."/>
            <person name="Turgeon B."/>
            <person name="Goodwin S."/>
            <person name="Spatafora J."/>
            <person name="Crous P."/>
            <person name="Grigoriev I."/>
        </authorList>
    </citation>
    <scope>NUCLEOTIDE SEQUENCE</scope>
    <source>
        <strain evidence="16">CBS 269.34</strain>
    </source>
</reference>
<dbReference type="InterPro" id="IPR041285">
    <property type="entry name" value="MID_MedPIWI"/>
</dbReference>
<accession>A0A6A6QQP7</accession>
<dbReference type="InterPro" id="IPR051139">
    <property type="entry name" value="Mediator_complx_sub13"/>
</dbReference>
<dbReference type="OrthoDB" id="103819at2759"/>
<dbReference type="GO" id="GO:0045944">
    <property type="term" value="P:positive regulation of transcription by RNA polymerase II"/>
    <property type="evidence" value="ECO:0007669"/>
    <property type="project" value="TreeGrafter"/>
</dbReference>
<feature type="compositionally biased region" description="Low complexity" evidence="12">
    <location>
        <begin position="112"/>
        <end position="133"/>
    </location>
</feature>
<feature type="region of interest" description="Disordered" evidence="12">
    <location>
        <begin position="715"/>
        <end position="737"/>
    </location>
</feature>
<feature type="region of interest" description="Disordered" evidence="12">
    <location>
        <begin position="112"/>
        <end position="136"/>
    </location>
</feature>
<feature type="domain" description="Mediator complex subunit Med13 C-terminal" evidence="13">
    <location>
        <begin position="1300"/>
        <end position="1641"/>
    </location>
</feature>
<feature type="compositionally biased region" description="Low complexity" evidence="12">
    <location>
        <begin position="1473"/>
        <end position="1487"/>
    </location>
</feature>
<feature type="domain" description="Mediator complex subunit Med13 N-terminal" evidence="14">
    <location>
        <begin position="1"/>
        <end position="375"/>
    </location>
</feature>
<dbReference type="Pfam" id="PF06333">
    <property type="entry name" value="Med13_C"/>
    <property type="match status" value="1"/>
</dbReference>
<feature type="compositionally biased region" description="Low complexity" evidence="12">
    <location>
        <begin position="1587"/>
        <end position="1597"/>
    </location>
</feature>
<feature type="region of interest" description="Disordered" evidence="12">
    <location>
        <begin position="1566"/>
        <end position="1597"/>
    </location>
</feature>
<feature type="compositionally biased region" description="Acidic residues" evidence="12">
    <location>
        <begin position="594"/>
        <end position="605"/>
    </location>
</feature>
<keyword evidence="6 11" id="KW-0010">Activator</keyword>
<dbReference type="GO" id="GO:0003713">
    <property type="term" value="F:transcription coactivator activity"/>
    <property type="evidence" value="ECO:0007669"/>
    <property type="project" value="TreeGrafter"/>
</dbReference>
<evidence type="ECO:0000256" key="4">
    <source>
        <dbReference type="ARBA" id="ARBA00022491"/>
    </source>
</evidence>
<evidence type="ECO:0000256" key="3">
    <source>
        <dbReference type="ARBA" id="ARBA00019618"/>
    </source>
</evidence>
<feature type="compositionally biased region" description="Polar residues" evidence="12">
    <location>
        <begin position="612"/>
        <end position="627"/>
    </location>
</feature>
<dbReference type="InterPro" id="IPR021643">
    <property type="entry name" value="Mediator_Med13_N"/>
</dbReference>
<comment type="function">
    <text evidence="9 11">Component of the SRB8-11 complex. The SRB8-11 complex is a regulatory module of the Mediator complex which is itself involved in regulation of basal and activated RNA polymerase II-dependent transcription. The SRB8-11 complex may be involved in the transcriptional repression of a subset of genes regulated by Mediator. It may inhibit the association of the Mediator complex with RNA polymerase II to form the holoenzyme complex.</text>
</comment>
<comment type="similarity">
    <text evidence="2 11">Belongs to the Mediator complex subunit 13 family.</text>
</comment>
<dbReference type="Proteomes" id="UP000799750">
    <property type="component" value="Unassembled WGS sequence"/>
</dbReference>
<evidence type="ECO:0000313" key="17">
    <source>
        <dbReference type="Proteomes" id="UP000799750"/>
    </source>
</evidence>
<feature type="region of interest" description="Disordered" evidence="12">
    <location>
        <begin position="1439"/>
        <end position="1487"/>
    </location>
</feature>
<dbReference type="InterPro" id="IPR009401">
    <property type="entry name" value="Med13_C"/>
</dbReference>
<feature type="compositionally biased region" description="Polar residues" evidence="12">
    <location>
        <begin position="777"/>
        <end position="798"/>
    </location>
</feature>
<dbReference type="Pfam" id="PF11597">
    <property type="entry name" value="Med13_N"/>
    <property type="match status" value="1"/>
</dbReference>
<feature type="compositionally biased region" description="Basic and acidic residues" evidence="12">
    <location>
        <begin position="628"/>
        <end position="640"/>
    </location>
</feature>
<proteinExistence type="inferred from homology"/>
<evidence type="ECO:0000259" key="14">
    <source>
        <dbReference type="Pfam" id="PF11597"/>
    </source>
</evidence>
<gene>
    <name evidence="16" type="ORF">BU16DRAFT_618564</name>
</gene>
<evidence type="ECO:0000259" key="15">
    <source>
        <dbReference type="Pfam" id="PF18296"/>
    </source>
</evidence>
<keyword evidence="5 11" id="KW-0805">Transcription regulation</keyword>
<dbReference type="PANTHER" id="PTHR48249:SF3">
    <property type="entry name" value="MEDIATOR OF RNA POLYMERASE II TRANSCRIPTION SUBUNIT 13"/>
    <property type="match status" value="1"/>
</dbReference>
<feature type="compositionally biased region" description="Basic and acidic residues" evidence="12">
    <location>
        <begin position="674"/>
        <end position="683"/>
    </location>
</feature>
<keyword evidence="7 11" id="KW-0804">Transcription</keyword>
<feature type="compositionally biased region" description="Polar residues" evidence="12">
    <location>
        <begin position="519"/>
        <end position="530"/>
    </location>
</feature>
<keyword evidence="17" id="KW-1185">Reference proteome</keyword>
<feature type="region of interest" description="Disordered" evidence="12">
    <location>
        <begin position="507"/>
        <end position="686"/>
    </location>
</feature>
<comment type="subunit">
    <text evidence="11">Component of the SRB8-11 complex, which itself associates with the Mediator complex.</text>
</comment>